<name>A0A8X6P616_NEPPI</name>
<gene>
    <name evidence="1" type="ORF">NPIL_158281</name>
</gene>
<dbReference type="Proteomes" id="UP000887013">
    <property type="component" value="Unassembled WGS sequence"/>
</dbReference>
<proteinExistence type="predicted"/>
<keyword evidence="2" id="KW-1185">Reference proteome</keyword>
<sequence>MCLKLARSPRSTVKEEIVLARNSGETQLGSKRVRTMKIKVLGKPKGIGKALSASLEGAIGRIKEVSFAQGSWRIYIYMRSEKGLQFPVQYQSEHKSE</sequence>
<reference evidence="1" key="1">
    <citation type="submission" date="2020-08" db="EMBL/GenBank/DDBJ databases">
        <title>Multicomponent nature underlies the extraordinary mechanical properties of spider dragline silk.</title>
        <authorList>
            <person name="Kono N."/>
            <person name="Nakamura H."/>
            <person name="Mori M."/>
            <person name="Yoshida Y."/>
            <person name="Ohtoshi R."/>
            <person name="Malay A.D."/>
            <person name="Moran D.A.P."/>
            <person name="Tomita M."/>
            <person name="Numata K."/>
            <person name="Arakawa K."/>
        </authorList>
    </citation>
    <scope>NUCLEOTIDE SEQUENCE</scope>
</reference>
<comment type="caution">
    <text evidence="1">The sequence shown here is derived from an EMBL/GenBank/DDBJ whole genome shotgun (WGS) entry which is preliminary data.</text>
</comment>
<evidence type="ECO:0000313" key="2">
    <source>
        <dbReference type="Proteomes" id="UP000887013"/>
    </source>
</evidence>
<dbReference type="EMBL" id="BMAW01065373">
    <property type="protein sequence ID" value="GFT50117.1"/>
    <property type="molecule type" value="Genomic_DNA"/>
</dbReference>
<accession>A0A8X6P616</accession>
<organism evidence="1 2">
    <name type="scientific">Nephila pilipes</name>
    <name type="common">Giant wood spider</name>
    <name type="synonym">Nephila maculata</name>
    <dbReference type="NCBI Taxonomy" id="299642"/>
    <lineage>
        <taxon>Eukaryota</taxon>
        <taxon>Metazoa</taxon>
        <taxon>Ecdysozoa</taxon>
        <taxon>Arthropoda</taxon>
        <taxon>Chelicerata</taxon>
        <taxon>Arachnida</taxon>
        <taxon>Araneae</taxon>
        <taxon>Araneomorphae</taxon>
        <taxon>Entelegynae</taxon>
        <taxon>Araneoidea</taxon>
        <taxon>Nephilidae</taxon>
        <taxon>Nephila</taxon>
    </lineage>
</organism>
<dbReference type="AlphaFoldDB" id="A0A8X6P616"/>
<protein>
    <submittedName>
        <fullName evidence="1">Uncharacterized protein</fullName>
    </submittedName>
</protein>
<evidence type="ECO:0000313" key="1">
    <source>
        <dbReference type="EMBL" id="GFT50117.1"/>
    </source>
</evidence>